<evidence type="ECO:0000313" key="2">
    <source>
        <dbReference type="EMBL" id="GET40918.1"/>
    </source>
</evidence>
<evidence type="ECO:0000313" key="3">
    <source>
        <dbReference type="Proteomes" id="UP001050975"/>
    </source>
</evidence>
<evidence type="ECO:0000259" key="1">
    <source>
        <dbReference type="Pfam" id="PF10047"/>
    </source>
</evidence>
<dbReference type="AlphaFoldDB" id="A0AAV3XHC9"/>
<proteinExistence type="predicted"/>
<dbReference type="Proteomes" id="UP001050975">
    <property type="component" value="Unassembled WGS sequence"/>
</dbReference>
<organism evidence="2 3">
    <name type="scientific">Microseira wollei NIES-4236</name>
    <dbReference type="NCBI Taxonomy" id="2530354"/>
    <lineage>
        <taxon>Bacteria</taxon>
        <taxon>Bacillati</taxon>
        <taxon>Cyanobacteriota</taxon>
        <taxon>Cyanophyceae</taxon>
        <taxon>Oscillatoriophycideae</taxon>
        <taxon>Aerosakkonematales</taxon>
        <taxon>Aerosakkonemataceae</taxon>
        <taxon>Microseira</taxon>
    </lineage>
</organism>
<comment type="caution">
    <text evidence="2">The sequence shown here is derived from an EMBL/GenBank/DDBJ whole genome shotgun (WGS) entry which is preliminary data.</text>
</comment>
<dbReference type="EMBL" id="BLAY01000104">
    <property type="protein sequence ID" value="GET40918.1"/>
    <property type="molecule type" value="Genomic_DNA"/>
</dbReference>
<gene>
    <name evidence="2" type="ORF">MiSe_57300</name>
</gene>
<feature type="domain" description="DUF2281" evidence="1">
    <location>
        <begin position="6"/>
        <end position="70"/>
    </location>
</feature>
<dbReference type="Pfam" id="PF10047">
    <property type="entry name" value="DUF2281"/>
    <property type="match status" value="1"/>
</dbReference>
<dbReference type="InterPro" id="IPR018739">
    <property type="entry name" value="DUF2281"/>
</dbReference>
<keyword evidence="3" id="KW-1185">Reference proteome</keyword>
<reference evidence="2" key="1">
    <citation type="submission" date="2019-10" db="EMBL/GenBank/DDBJ databases">
        <title>Draft genome sequece of Microseira wollei NIES-4236.</title>
        <authorList>
            <person name="Yamaguchi H."/>
            <person name="Suzuki S."/>
            <person name="Kawachi M."/>
        </authorList>
    </citation>
    <scope>NUCLEOTIDE SEQUENCE</scope>
    <source>
        <strain evidence="2">NIES-4236</strain>
    </source>
</reference>
<protein>
    <recommendedName>
        <fullName evidence="1">DUF2281 domain-containing protein</fullName>
    </recommendedName>
</protein>
<accession>A0AAV3XHC9</accession>
<sequence length="81" mass="9402">MIQPIILEKLEELPEPLQTEVLHYIEFLIEKHAKNSTQEKPPKKRRVAGTMKGMFVLPLPDDFDEPLEDMISCRVASELQQ</sequence>
<name>A0AAV3XHC9_9CYAN</name>
<dbReference type="RefSeq" id="WP_226587148.1">
    <property type="nucleotide sequence ID" value="NZ_BLAY01000104.1"/>
</dbReference>